<dbReference type="InterPro" id="IPR034268">
    <property type="entry name" value="RBM25_RRM"/>
</dbReference>
<feature type="domain" description="RRM" evidence="3">
    <location>
        <begin position="15"/>
        <end position="95"/>
    </location>
</feature>
<dbReference type="GO" id="GO:0003729">
    <property type="term" value="F:mRNA binding"/>
    <property type="evidence" value="ECO:0007669"/>
    <property type="project" value="TreeGrafter"/>
</dbReference>
<dbReference type="VEuPathDB" id="FungiDB:MGL_1368"/>
<evidence type="ECO:0000256" key="2">
    <source>
        <dbReference type="SAM" id="MobiDB-lite"/>
    </source>
</evidence>
<dbReference type="CDD" id="cd12446">
    <property type="entry name" value="RRM_RBM25"/>
    <property type="match status" value="1"/>
</dbReference>
<dbReference type="PANTHER" id="PTHR18806:SF4">
    <property type="entry name" value="RNA-BINDING PROTEIN 25"/>
    <property type="match status" value="1"/>
</dbReference>
<dbReference type="PANTHER" id="PTHR18806">
    <property type="entry name" value="RBM25 PROTEIN"/>
    <property type="match status" value="1"/>
</dbReference>
<name>A8PX92_MALGO</name>
<dbReference type="PROSITE" id="PS50102">
    <property type="entry name" value="RRM"/>
    <property type="match status" value="1"/>
</dbReference>
<dbReference type="Pfam" id="PF00076">
    <property type="entry name" value="RRM_1"/>
    <property type="match status" value="1"/>
</dbReference>
<dbReference type="InParanoid" id="A8PX92"/>
<dbReference type="FunCoup" id="A8PX92">
    <property type="interactions" value="570"/>
</dbReference>
<evidence type="ECO:0000313" key="5">
    <source>
        <dbReference type="Proteomes" id="UP000008837"/>
    </source>
</evidence>
<dbReference type="EMBL" id="AAYY01000004">
    <property type="protein sequence ID" value="EDP43971.1"/>
    <property type="molecule type" value="Genomic_DNA"/>
</dbReference>
<dbReference type="SMART" id="SM00360">
    <property type="entry name" value="RRM"/>
    <property type="match status" value="1"/>
</dbReference>
<dbReference type="AlphaFoldDB" id="A8PX92"/>
<feature type="compositionally biased region" description="Basic and acidic residues" evidence="2">
    <location>
        <begin position="240"/>
        <end position="264"/>
    </location>
</feature>
<feature type="compositionally biased region" description="Basic and acidic residues" evidence="2">
    <location>
        <begin position="219"/>
        <end position="228"/>
    </location>
</feature>
<dbReference type="GeneID" id="5855492"/>
<reference evidence="4 5" key="1">
    <citation type="journal article" date="2007" name="Proc. Natl. Acad. Sci. U.S.A.">
        <title>Dandruff-associated Malassezia genomes reveal convergent and divergent virulence traits shared with plant and human fungal pathogens.</title>
        <authorList>
            <person name="Xu J."/>
            <person name="Saunders C.W."/>
            <person name="Hu P."/>
            <person name="Grant R.A."/>
            <person name="Boekhout T."/>
            <person name="Kuramae E.E."/>
            <person name="Kronstad J.W."/>
            <person name="Deangelis Y.M."/>
            <person name="Reeder N.L."/>
            <person name="Johnstone K.R."/>
            <person name="Leland M."/>
            <person name="Fieno A.M."/>
            <person name="Begley W.M."/>
            <person name="Sun Y."/>
            <person name="Lacey M.P."/>
            <person name="Chaudhary T."/>
            <person name="Keough T."/>
            <person name="Chu L."/>
            <person name="Sears R."/>
            <person name="Yuan B."/>
            <person name="Dawson T.L.Jr."/>
        </authorList>
    </citation>
    <scope>NUCLEOTIDE SEQUENCE [LARGE SCALE GENOMIC DNA]</scope>
    <source>
        <strain evidence="5">ATCC MYA-4612 / CBS 7966</strain>
    </source>
</reference>
<dbReference type="Gene3D" id="3.30.70.330">
    <property type="match status" value="1"/>
</dbReference>
<organism evidence="4 5">
    <name type="scientific">Malassezia globosa (strain ATCC MYA-4612 / CBS 7966)</name>
    <name type="common">Dandruff-associated fungus</name>
    <dbReference type="NCBI Taxonomy" id="425265"/>
    <lineage>
        <taxon>Eukaryota</taxon>
        <taxon>Fungi</taxon>
        <taxon>Dikarya</taxon>
        <taxon>Basidiomycota</taxon>
        <taxon>Ustilaginomycotina</taxon>
        <taxon>Malasseziomycetes</taxon>
        <taxon>Malasseziales</taxon>
        <taxon>Malasseziaceae</taxon>
        <taxon>Malassezia</taxon>
    </lineage>
</organism>
<dbReference type="Gene3D" id="1.20.1390.10">
    <property type="entry name" value="PWI domain"/>
    <property type="match status" value="1"/>
</dbReference>
<feature type="region of interest" description="Disordered" evidence="2">
    <location>
        <begin position="361"/>
        <end position="384"/>
    </location>
</feature>
<dbReference type="STRING" id="425265.A8PX92"/>
<dbReference type="InterPro" id="IPR000504">
    <property type="entry name" value="RRM_dom"/>
</dbReference>
<keyword evidence="1" id="KW-0694">RNA-binding</keyword>
<evidence type="ECO:0000313" key="4">
    <source>
        <dbReference type="EMBL" id="EDP43971.1"/>
    </source>
</evidence>
<dbReference type="InterPro" id="IPR035979">
    <property type="entry name" value="RBD_domain_sf"/>
</dbReference>
<dbReference type="OrthoDB" id="6275295at2759"/>
<gene>
    <name evidence="4" type="ORF">MGL_1368</name>
</gene>
<feature type="compositionally biased region" description="Polar residues" evidence="2">
    <location>
        <begin position="206"/>
        <end position="216"/>
    </location>
</feature>
<dbReference type="SUPFAM" id="SSF54928">
    <property type="entry name" value="RNA-binding domain, RBD"/>
    <property type="match status" value="1"/>
</dbReference>
<evidence type="ECO:0000256" key="1">
    <source>
        <dbReference type="PROSITE-ProRule" id="PRU00176"/>
    </source>
</evidence>
<feature type="compositionally biased region" description="Low complexity" evidence="2">
    <location>
        <begin position="361"/>
        <end position="382"/>
    </location>
</feature>
<accession>A8PX92</accession>
<proteinExistence type="predicted"/>
<feature type="region of interest" description="Disordered" evidence="2">
    <location>
        <begin position="321"/>
        <end position="345"/>
    </location>
</feature>
<dbReference type="InterPro" id="IPR052768">
    <property type="entry name" value="RBM25"/>
</dbReference>
<dbReference type="Proteomes" id="UP000008837">
    <property type="component" value="Unassembled WGS sequence"/>
</dbReference>
<dbReference type="OMA" id="DGCVNKK"/>
<comment type="caution">
    <text evidence="4">The sequence shown here is derived from an EMBL/GenBank/DDBJ whole genome shotgun (WGS) entry which is preliminary data.</text>
</comment>
<dbReference type="RefSeq" id="XP_001731185.1">
    <property type="nucleotide sequence ID" value="XM_001731133.1"/>
</dbReference>
<dbReference type="GO" id="GO:0005681">
    <property type="term" value="C:spliceosomal complex"/>
    <property type="evidence" value="ECO:0007669"/>
    <property type="project" value="TreeGrafter"/>
</dbReference>
<keyword evidence="5" id="KW-1185">Reference proteome</keyword>
<dbReference type="KEGG" id="mgl:MGL_1368"/>
<protein>
    <recommendedName>
        <fullName evidence="3">RRM domain-containing protein</fullName>
    </recommendedName>
</protein>
<dbReference type="InterPro" id="IPR012677">
    <property type="entry name" value="Nucleotide-bd_a/b_plait_sf"/>
</dbReference>
<feature type="region of interest" description="Disordered" evidence="2">
    <location>
        <begin position="195"/>
        <end position="264"/>
    </location>
</feature>
<sequence>MSDGSGGSSQNEAASTVFVGSISPGVSDRWLVQLFQACGGYRSFKRVSKAFGFADFSTLRDALRVLAVLHDLELPSMGSERGKPTKKLIVRADEKTSAFLGEFEKTMVRTDADSLQDAAARARVDYVIQAMSNPNAESGDEPERYEIPSHLKDLSMSEIPVNRRKHVLSEIEKFRLGAVASDAADRKRELELERQRAAALAMRHSSPMSNSGSATPLSKMRDTPDASDHTSTAADDPEVTDERNEADRQRVEASRRARDARQAEHAYLEREQARLATWAEHTLTENASARSMEAWLNLDEDTELARESFWTDRRRWIQRRAEARRREEEADRADRDAEKAENAEAKRQADAFLAELAPMAAGHAPGAPSSAPSWRPSSGAPPLKLHVRQGEMLPGVQRRLDLEQKMRDAPDHAHVIRLVQSLPRTELWGITPAWTRVDLAHIAPTIDAGIAASFGESVPDLQEAVLDKLREHANAQDVADVLEPVLDDEAADVVDQVWRALLLPPP</sequence>
<evidence type="ECO:0000259" key="3">
    <source>
        <dbReference type="PROSITE" id="PS50102"/>
    </source>
</evidence>